<reference evidence="2 3" key="1">
    <citation type="journal article" date="2018" name="Sci. Rep.">
        <title>Genomic signatures of local adaptation to the degree of environmental predictability in rotifers.</title>
        <authorList>
            <person name="Franch-Gras L."/>
            <person name="Hahn C."/>
            <person name="Garcia-Roger E.M."/>
            <person name="Carmona M.J."/>
            <person name="Serra M."/>
            <person name="Gomez A."/>
        </authorList>
    </citation>
    <scope>NUCLEOTIDE SEQUENCE [LARGE SCALE GENOMIC DNA]</scope>
    <source>
        <strain evidence="2">HYR1</strain>
    </source>
</reference>
<keyword evidence="3" id="KW-1185">Reference proteome</keyword>
<name>A0A3M7QC34_BRAPC</name>
<feature type="non-terminal residue" evidence="2">
    <location>
        <position position="1"/>
    </location>
</feature>
<dbReference type="Proteomes" id="UP000276133">
    <property type="component" value="Unassembled WGS sequence"/>
</dbReference>
<dbReference type="AlphaFoldDB" id="A0A3M7QC34"/>
<sequence>AFPRKDFKIGLSKKGSPNKASQRKTLKRPFQRIDFKKGLSKKESQNKASQRKTLKKGLFQKGF</sequence>
<gene>
    <name evidence="2" type="ORF">BpHYR1_041162</name>
</gene>
<accession>A0A3M7QC34</accession>
<feature type="region of interest" description="Disordered" evidence="1">
    <location>
        <begin position="1"/>
        <end position="63"/>
    </location>
</feature>
<evidence type="ECO:0000313" key="2">
    <source>
        <dbReference type="EMBL" id="RNA08986.1"/>
    </source>
</evidence>
<feature type="compositionally biased region" description="Basic residues" evidence="1">
    <location>
        <begin position="21"/>
        <end position="30"/>
    </location>
</feature>
<evidence type="ECO:0000313" key="3">
    <source>
        <dbReference type="Proteomes" id="UP000276133"/>
    </source>
</evidence>
<organism evidence="2 3">
    <name type="scientific">Brachionus plicatilis</name>
    <name type="common">Marine rotifer</name>
    <name type="synonym">Brachionus muelleri</name>
    <dbReference type="NCBI Taxonomy" id="10195"/>
    <lineage>
        <taxon>Eukaryota</taxon>
        <taxon>Metazoa</taxon>
        <taxon>Spiralia</taxon>
        <taxon>Gnathifera</taxon>
        <taxon>Rotifera</taxon>
        <taxon>Eurotatoria</taxon>
        <taxon>Monogononta</taxon>
        <taxon>Pseudotrocha</taxon>
        <taxon>Ploima</taxon>
        <taxon>Brachionidae</taxon>
        <taxon>Brachionus</taxon>
    </lineage>
</organism>
<feature type="compositionally biased region" description="Basic and acidic residues" evidence="1">
    <location>
        <begin position="31"/>
        <end position="45"/>
    </location>
</feature>
<dbReference type="EMBL" id="REGN01006576">
    <property type="protein sequence ID" value="RNA08986.1"/>
    <property type="molecule type" value="Genomic_DNA"/>
</dbReference>
<evidence type="ECO:0000256" key="1">
    <source>
        <dbReference type="SAM" id="MobiDB-lite"/>
    </source>
</evidence>
<comment type="caution">
    <text evidence="2">The sequence shown here is derived from an EMBL/GenBank/DDBJ whole genome shotgun (WGS) entry which is preliminary data.</text>
</comment>
<protein>
    <submittedName>
        <fullName evidence="2">Uncharacterized protein</fullName>
    </submittedName>
</protein>
<proteinExistence type="predicted"/>